<name>A0AA97PMT8_PYRO3</name>
<feature type="compositionally biased region" description="Polar residues" evidence="1">
    <location>
        <begin position="889"/>
        <end position="901"/>
    </location>
</feature>
<feature type="region of interest" description="Disordered" evidence="1">
    <location>
        <begin position="1"/>
        <end position="344"/>
    </location>
</feature>
<feature type="region of interest" description="Disordered" evidence="1">
    <location>
        <begin position="1113"/>
        <end position="1133"/>
    </location>
</feature>
<feature type="region of interest" description="Disordered" evidence="1">
    <location>
        <begin position="1065"/>
        <end position="1087"/>
    </location>
</feature>
<feature type="region of interest" description="Disordered" evidence="1">
    <location>
        <begin position="640"/>
        <end position="667"/>
    </location>
</feature>
<feature type="compositionally biased region" description="Basic and acidic residues" evidence="1">
    <location>
        <begin position="902"/>
        <end position="914"/>
    </location>
</feature>
<feature type="region of interest" description="Disordered" evidence="1">
    <location>
        <begin position="539"/>
        <end position="625"/>
    </location>
</feature>
<feature type="compositionally biased region" description="Low complexity" evidence="1">
    <location>
        <begin position="110"/>
        <end position="124"/>
    </location>
</feature>
<feature type="compositionally biased region" description="Basic and acidic residues" evidence="1">
    <location>
        <begin position="552"/>
        <end position="585"/>
    </location>
</feature>
<protein>
    <submittedName>
        <fullName evidence="2">Uncharacterized protein</fullName>
    </submittedName>
</protein>
<feature type="compositionally biased region" description="Polar residues" evidence="1">
    <location>
        <begin position="171"/>
        <end position="202"/>
    </location>
</feature>
<feature type="compositionally biased region" description="Acidic residues" evidence="1">
    <location>
        <begin position="58"/>
        <end position="72"/>
    </location>
</feature>
<feature type="compositionally biased region" description="Basic and acidic residues" evidence="1">
    <location>
        <begin position="278"/>
        <end position="293"/>
    </location>
</feature>
<evidence type="ECO:0000313" key="2">
    <source>
        <dbReference type="EMBL" id="ELQ40193.1"/>
    </source>
</evidence>
<feature type="compositionally biased region" description="Polar residues" evidence="1">
    <location>
        <begin position="606"/>
        <end position="625"/>
    </location>
</feature>
<feature type="compositionally biased region" description="Polar residues" evidence="1">
    <location>
        <begin position="23"/>
        <end position="43"/>
    </location>
</feature>
<dbReference type="AlphaFoldDB" id="A0AA97PMT8"/>
<organism evidence="2">
    <name type="scientific">Pyricularia oryzae (strain Y34)</name>
    <name type="common">Rice blast fungus</name>
    <name type="synonym">Magnaporthe oryzae</name>
    <dbReference type="NCBI Taxonomy" id="1143189"/>
    <lineage>
        <taxon>Eukaryota</taxon>
        <taxon>Fungi</taxon>
        <taxon>Dikarya</taxon>
        <taxon>Ascomycota</taxon>
        <taxon>Pezizomycotina</taxon>
        <taxon>Sordariomycetes</taxon>
        <taxon>Sordariomycetidae</taxon>
        <taxon>Magnaporthales</taxon>
        <taxon>Pyriculariaceae</taxon>
        <taxon>Pyricularia</taxon>
    </lineage>
</organism>
<accession>A0AA97PMT8</accession>
<sequence length="1133" mass="119941">MGLHVHQTFASAVSSARADQADFSETSRNVATASNPYQTNIGRSKTRKWVTAPTQNYDGDDWGNDYDDEPEEPAPPLPGQVTGCHGTSQTTAGAPDMRSSLPSAGARNMSGPPSLQLQTQQPTGRISPGALPSDKRRSFTAGGLGGPTGSAAQSPVLHSAPAVQSPPPFSNLPSRQGTTSPTVASPTVASPSSLTGGFQSARATEKNFPARKSSLDTKDGQPDLTTGSRPQDGLGSQSNSRPASGHVKPWMEPRSASPQGPRSPPGGVKSPTLIRPSDIYRRMEEEKEKKRQSLDSGRPSVDSATGRPGTVERAESPAIKSPVNLIDTPVQIGRPSSDKENATAESLHTAIAAGLETVAERKSEYGLDGFANGPGPKYLELNFDTGDRDAKDETEILKTASNATDTATGGAASAEGSALFSQKSDRLHDEMSAASTVKTVEDRVGGAKEPQTLASATPKESAIVSTGDKDIMSSSGQDAKPTAQTDATQDEERENELRRYSSSPKLPDFARMSSFGFDFLSTSAKDEDKPPVPVIAKEHELSAQPPVGPKATTEDVSKPCELNETKKEQKVEAEPQHAEVSEKDGGNMGVTKSPKEEGTIGRVSPALSNSPSPTPGTNDVNANNQSLGLGLAVDKRASAEMARKVSQRKPVPSATIEPVARTGTMDTTAAVKESDKLTDEIIKSLSPQVAASETLGAGKPHGDSVPRESAYLGDVYDYYGSFDEKAAEEEEPVPQKKLDSRPTSPLKGKVLPATPNLDDDMPEGSMSPKPLNTHKKQPSVDNPAKLRQRFSWEAGQEEVNSPSNPDLPALVIPTETSKASPEPEPKSLTIIPPQPENALLSSPISPARENSAISPISSGSPNLERQVSESSMHRPGNQTAPFELPSPISALSDNRNTSVAQEENKKTLAEEKEFITIATSPVEAEHPALSPTATTEDSRDEHQPSTPINIAPGLTSVPLQSQTPESPSVKIWTFREIMALPTSEERVERMIETRNLFAKLDSGLAPWLGAMTAGPEHANASSSLREDVNNFAGGQAENQRVGGSAAHLTQPQPYYQQYVNASNTNLASSGGGETTSRPLSGAPNLSQLTSEFRHSGGQVGAKGKEFFKSAGKAGKGLFSKGKSKFQTAREEWK</sequence>
<feature type="compositionally biased region" description="Low complexity" evidence="1">
    <location>
        <begin position="399"/>
        <end position="418"/>
    </location>
</feature>
<dbReference type="Proteomes" id="UP000011086">
    <property type="component" value="Unassembled WGS sequence"/>
</dbReference>
<dbReference type="EMBL" id="JH793939">
    <property type="protein sequence ID" value="ELQ40193.1"/>
    <property type="molecule type" value="Genomic_DNA"/>
</dbReference>
<feature type="region of interest" description="Disordered" evidence="1">
    <location>
        <begin position="392"/>
        <end position="508"/>
    </location>
</feature>
<feature type="compositionally biased region" description="Polar residues" evidence="1">
    <location>
        <begin position="472"/>
        <end position="487"/>
    </location>
</feature>
<feature type="region of interest" description="Disordered" evidence="1">
    <location>
        <begin position="726"/>
        <end position="964"/>
    </location>
</feature>
<feature type="compositionally biased region" description="Polar residues" evidence="1">
    <location>
        <begin position="851"/>
        <end position="880"/>
    </location>
</feature>
<proteinExistence type="predicted"/>
<gene>
    <name evidence="2" type="ORF">OOU_Y34scaffold00458g21</name>
</gene>
<evidence type="ECO:0000256" key="1">
    <source>
        <dbReference type="SAM" id="MobiDB-lite"/>
    </source>
</evidence>
<reference evidence="2" key="1">
    <citation type="journal article" date="2012" name="PLoS Genet.">
        <title>Comparative analysis of the genomes of two field isolates of the rice blast fungus Magnaporthe oryzae.</title>
        <authorList>
            <person name="Xue M."/>
            <person name="Yang J."/>
            <person name="Li Z."/>
            <person name="Hu S."/>
            <person name="Yao N."/>
            <person name="Dean R.A."/>
            <person name="Zhao W."/>
            <person name="Shen M."/>
            <person name="Zhang H."/>
            <person name="Li C."/>
            <person name="Liu L."/>
            <person name="Cao L."/>
            <person name="Xu X."/>
            <person name="Xing Y."/>
            <person name="Hsiang T."/>
            <person name="Zhang Z."/>
            <person name="Xu J.R."/>
            <person name="Peng Y.L."/>
        </authorList>
    </citation>
    <scope>NUCLEOTIDE SEQUENCE</scope>
    <source>
        <strain evidence="2">Y34</strain>
    </source>
</reference>
<feature type="region of interest" description="Disordered" evidence="1">
    <location>
        <begin position="686"/>
        <end position="709"/>
    </location>
</feature>
<feature type="compositionally biased region" description="Polar residues" evidence="1">
    <location>
        <begin position="223"/>
        <end position="242"/>
    </location>
</feature>